<keyword evidence="2" id="KW-1185">Reference proteome</keyword>
<dbReference type="Proteomes" id="UP001202328">
    <property type="component" value="Unassembled WGS sequence"/>
</dbReference>
<evidence type="ECO:0000313" key="1">
    <source>
        <dbReference type="EMBL" id="KAI3953831.1"/>
    </source>
</evidence>
<accession>A0AAD4TEV5</accession>
<proteinExistence type="predicted"/>
<dbReference type="EMBL" id="JAJJMB010002020">
    <property type="protein sequence ID" value="KAI3953831.1"/>
    <property type="molecule type" value="Genomic_DNA"/>
</dbReference>
<evidence type="ECO:0000313" key="2">
    <source>
        <dbReference type="Proteomes" id="UP001202328"/>
    </source>
</evidence>
<name>A0AAD4TEV5_9MAGN</name>
<gene>
    <name evidence="1" type="ORF">MKW98_017655</name>
</gene>
<organism evidence="1 2">
    <name type="scientific">Papaver atlanticum</name>
    <dbReference type="NCBI Taxonomy" id="357466"/>
    <lineage>
        <taxon>Eukaryota</taxon>
        <taxon>Viridiplantae</taxon>
        <taxon>Streptophyta</taxon>
        <taxon>Embryophyta</taxon>
        <taxon>Tracheophyta</taxon>
        <taxon>Spermatophyta</taxon>
        <taxon>Magnoliopsida</taxon>
        <taxon>Ranunculales</taxon>
        <taxon>Papaveraceae</taxon>
        <taxon>Papaveroideae</taxon>
        <taxon>Papaver</taxon>
    </lineage>
</organism>
<reference evidence="1" key="1">
    <citation type="submission" date="2022-04" db="EMBL/GenBank/DDBJ databases">
        <title>A functionally conserved STORR gene fusion in Papaver species that diverged 16.8 million years ago.</title>
        <authorList>
            <person name="Catania T."/>
        </authorList>
    </citation>
    <scope>NUCLEOTIDE SEQUENCE</scope>
    <source>
        <strain evidence="1">S-188037</strain>
    </source>
</reference>
<comment type="caution">
    <text evidence="1">The sequence shown here is derived from an EMBL/GenBank/DDBJ whole genome shotgun (WGS) entry which is preliminary data.</text>
</comment>
<sequence>MVEFIWRFSSRTPKRPRNLSTIKLAQGKGNTKEKEIRLVDTNEIKEVEEDDIEGENHMEEIKGYERSETQIQAESDSEWILDDGYDLGA</sequence>
<protein>
    <submittedName>
        <fullName evidence="1">Uncharacterized protein</fullName>
    </submittedName>
</protein>
<dbReference type="AlphaFoldDB" id="A0AAD4TEV5"/>